<evidence type="ECO:0000313" key="2">
    <source>
        <dbReference type="Proteomes" id="UP000030428"/>
    </source>
</evidence>
<dbReference type="InterPro" id="IPR032315">
    <property type="entry name" value="DUF4846"/>
</dbReference>
<keyword evidence="2" id="KW-1185">Reference proteome</keyword>
<organism evidence="1 2">
    <name type="scientific">Candidatus Thiomargarita nelsonii</name>
    <dbReference type="NCBI Taxonomy" id="1003181"/>
    <lineage>
        <taxon>Bacteria</taxon>
        <taxon>Pseudomonadati</taxon>
        <taxon>Pseudomonadota</taxon>
        <taxon>Gammaproteobacteria</taxon>
        <taxon>Thiotrichales</taxon>
        <taxon>Thiotrichaceae</taxon>
        <taxon>Thiomargarita</taxon>
    </lineage>
</organism>
<accession>A0A0A6PFT1</accession>
<comment type="caution">
    <text evidence="1">The sequence shown here is derived from an EMBL/GenBank/DDBJ whole genome shotgun (WGS) entry which is preliminary data.</text>
</comment>
<dbReference type="Proteomes" id="UP000030428">
    <property type="component" value="Unassembled WGS sequence"/>
</dbReference>
<proteinExistence type="predicted"/>
<dbReference type="AlphaFoldDB" id="A0A0A6PFT1"/>
<reference evidence="1 2" key="1">
    <citation type="journal article" date="2016" name="Front. Microbiol.">
        <title>Single-Cell (Meta-)Genomics of a Dimorphic Candidatus Thiomargarita nelsonii Reveals Genomic Plasticity.</title>
        <authorList>
            <person name="Flood B.E."/>
            <person name="Fliss P."/>
            <person name="Jones D.S."/>
            <person name="Dick G.J."/>
            <person name="Jain S."/>
            <person name="Kaster A.K."/>
            <person name="Winkel M."/>
            <person name="Mussmann M."/>
            <person name="Bailey J."/>
        </authorList>
    </citation>
    <scope>NUCLEOTIDE SEQUENCE [LARGE SCALE GENOMIC DNA]</scope>
    <source>
        <strain evidence="1">Hydrate Ridge</strain>
    </source>
</reference>
<protein>
    <recommendedName>
        <fullName evidence="3">DUF4846 domain-containing protein</fullName>
    </recommendedName>
</protein>
<evidence type="ECO:0008006" key="3">
    <source>
        <dbReference type="Google" id="ProtNLM"/>
    </source>
</evidence>
<dbReference type="Pfam" id="PF16138">
    <property type="entry name" value="DUF4846"/>
    <property type="match status" value="1"/>
</dbReference>
<sequence>MKIFLILGLILFLVPLELDAYSDYPWLETYNPNHAIVNRIAVPRGFERIEVSKGSFADWLRHLPLKAGKPPIYLYDGRKKINQSVHYAVIDIDVGKRDLQQCADAVIRFRAEYLYSKADYNAIHFNFTSGDEASYLKWRQGYRPLINGNKVKWRKTRRLEPSRRNFQQYTNIVFTYAGSYSLSKELKPVKNINQMKIGDIFIKGGFPGHAVIVVDMAKHKTTGKKLFLLAQSYMPAQDVHILVNPLNINLSPWYELEFGETLYTPEWHFSRDQLKRF</sequence>
<name>A0A0A6PFT1_9GAMM</name>
<gene>
    <name evidence="1" type="ORF">PN36_16970</name>
</gene>
<dbReference type="EMBL" id="JSZA02000064">
    <property type="protein sequence ID" value="KHD09578.1"/>
    <property type="molecule type" value="Genomic_DNA"/>
</dbReference>
<evidence type="ECO:0000313" key="1">
    <source>
        <dbReference type="EMBL" id="KHD09578.1"/>
    </source>
</evidence>